<organism evidence="3 4">
    <name type="scientific">Streptomyces vinaceus</name>
    <dbReference type="NCBI Taxonomy" id="1960"/>
    <lineage>
        <taxon>Bacteria</taxon>
        <taxon>Bacillati</taxon>
        <taxon>Actinomycetota</taxon>
        <taxon>Actinomycetes</taxon>
        <taxon>Kitasatosporales</taxon>
        <taxon>Streptomycetaceae</taxon>
        <taxon>Streptomyces</taxon>
    </lineage>
</organism>
<keyword evidence="4" id="KW-1185">Reference proteome</keyword>
<reference evidence="3 4" key="1">
    <citation type="submission" date="2017-09" db="EMBL/GenBank/DDBJ databases">
        <authorList>
            <person name="Lee N."/>
            <person name="Cho B.-K."/>
        </authorList>
    </citation>
    <scope>NUCLEOTIDE SEQUENCE [LARGE SCALE GENOMIC DNA]</scope>
    <source>
        <strain evidence="3 4">ATCC 27476</strain>
    </source>
</reference>
<dbReference type="Pfam" id="PF14078">
    <property type="entry name" value="DUF4259"/>
    <property type="match status" value="1"/>
</dbReference>
<evidence type="ECO:0000313" key="3">
    <source>
        <dbReference type="EMBL" id="QEV49296.1"/>
    </source>
</evidence>
<dbReference type="InterPro" id="IPR025355">
    <property type="entry name" value="DUF4259"/>
</dbReference>
<evidence type="ECO:0000313" key="4">
    <source>
        <dbReference type="Proteomes" id="UP000325563"/>
    </source>
</evidence>
<gene>
    <name evidence="3" type="ORF">CP980_33290</name>
</gene>
<feature type="domain" description="Knr4/Smi1-like" evidence="2">
    <location>
        <begin position="167"/>
        <end position="296"/>
    </location>
</feature>
<dbReference type="EMBL" id="CP023692">
    <property type="protein sequence ID" value="QEV49296.1"/>
    <property type="molecule type" value="Genomic_DNA"/>
</dbReference>
<proteinExistence type="predicted"/>
<dbReference type="InterPro" id="IPR018958">
    <property type="entry name" value="Knr4/Smi1-like_dom"/>
</dbReference>
<evidence type="ECO:0000256" key="1">
    <source>
        <dbReference type="SAM" id="MobiDB-lite"/>
    </source>
</evidence>
<dbReference type="InterPro" id="IPR037883">
    <property type="entry name" value="Knr4/Smi1-like_sf"/>
</dbReference>
<dbReference type="SUPFAM" id="SSF160631">
    <property type="entry name" value="SMI1/KNR4-like"/>
    <property type="match status" value="1"/>
</dbReference>
<dbReference type="AlphaFoldDB" id="A0A5J6JNA8"/>
<sequence>MGTWDIGPVNDDTTADFHACLDATAEADRPGLVRDALVRVLGSDDPSGRHVVVEAVAAAALVAAQYPGGRPVTSPYGPDLPVPALPVGLRELAVLALDRVDAKASEASLLREPWATTDRYLQWRRRLYLLRRVLAFPTPQPVTRSWARIDGWMQRHAPASYALLAPPADPAEVEAAQEAMGVRFPADLLHSLACHDGLTEWANVVPDQPPMSVAGILDHWQMCVEIAAEESDPSGPHGHEEPWWHPQWIPWAQSDGDSQIIDMREGPGQGRLGSTAHDDRAHFDDGWPSLAVYLTAVADALDNGGNVDGDTPYLTTGGELWWTSTGRTELNGSPLTVAPRTETETDTAPPQ</sequence>
<accession>A0A5J6JNA8</accession>
<evidence type="ECO:0000259" key="2">
    <source>
        <dbReference type="SMART" id="SM00860"/>
    </source>
</evidence>
<name>A0A5J6JNA8_STRVI</name>
<protein>
    <submittedName>
        <fullName evidence="3">DUF4259 domain-containing protein</fullName>
    </submittedName>
</protein>
<dbReference type="Proteomes" id="UP000325563">
    <property type="component" value="Chromosome"/>
</dbReference>
<dbReference type="RefSeq" id="WP_150529869.1">
    <property type="nucleotide sequence ID" value="NZ_BNBW01000016.1"/>
</dbReference>
<dbReference type="KEGG" id="svn:CP980_33290"/>
<feature type="region of interest" description="Disordered" evidence="1">
    <location>
        <begin position="325"/>
        <end position="351"/>
    </location>
</feature>
<dbReference type="SMART" id="SM00860">
    <property type="entry name" value="SMI1_KNR4"/>
    <property type="match status" value="1"/>
</dbReference>
<dbReference type="Pfam" id="PF09346">
    <property type="entry name" value="SMI1_KNR4"/>
    <property type="match status" value="1"/>
</dbReference>
<feature type="compositionally biased region" description="Polar residues" evidence="1">
    <location>
        <begin position="325"/>
        <end position="334"/>
    </location>
</feature>
<dbReference type="GeneID" id="95615964"/>